<keyword evidence="1" id="KW-0378">Hydrolase</keyword>
<dbReference type="Proteomes" id="UP000054624">
    <property type="component" value="Unassembled WGS sequence"/>
</dbReference>
<dbReference type="Gene3D" id="1.10.150.750">
    <property type="match status" value="1"/>
</dbReference>
<dbReference type="STRING" id="1777137.AWB76_04701"/>
<sequence>MNPKALTFDYFGTLVDVDHGGTLGIAEVLRRLSIETGDAMFDIYLDWDIRNVRLYRGQAYARYRDVAGEALAAVLDARWPGARNGHALDELTDLFLAHLVEASPAHADAEPFLDWAASRYPLMPITNMDSDLWRRTQLTRYFEHVTTAEMAQAYKPSEAIFKLALDRLALPAQDVLHCSLASWADIDGAKPLGMAVAWINRGADTLGAWQPRPDFEFDTLSPVRDLLENLTLIATGESR</sequence>
<evidence type="ECO:0000256" key="1">
    <source>
        <dbReference type="ARBA" id="ARBA00022801"/>
    </source>
</evidence>
<dbReference type="PANTHER" id="PTHR43316:SF3">
    <property type="entry name" value="HALOACID DEHALOGENASE, TYPE II (AFU_ORTHOLOGUE AFUA_2G07750)-RELATED"/>
    <property type="match status" value="1"/>
</dbReference>
<evidence type="ECO:0000313" key="3">
    <source>
        <dbReference type="Proteomes" id="UP000054624"/>
    </source>
</evidence>
<dbReference type="InterPro" id="IPR023214">
    <property type="entry name" value="HAD_sf"/>
</dbReference>
<proteinExistence type="predicted"/>
<gene>
    <name evidence="2" type="ORF">AWB76_04701</name>
</gene>
<reference evidence="3" key="1">
    <citation type="submission" date="2016-01" db="EMBL/GenBank/DDBJ databases">
        <authorList>
            <person name="Peeters Charlotte."/>
        </authorList>
    </citation>
    <scope>NUCLEOTIDE SEQUENCE [LARGE SCALE GENOMIC DNA]</scope>
</reference>
<protein>
    <submittedName>
        <fullName evidence="2">Haloacid dehalogenase</fullName>
    </submittedName>
</protein>
<dbReference type="SFLD" id="SFLDG01129">
    <property type="entry name" value="C1.5:_HAD__Beta-PGM__Phosphata"/>
    <property type="match status" value="1"/>
</dbReference>
<name>A0A158BV95_9BURK</name>
<dbReference type="Pfam" id="PF00702">
    <property type="entry name" value="Hydrolase"/>
    <property type="match status" value="1"/>
</dbReference>
<accession>A0A158BV95</accession>
<organism evidence="2 3">
    <name type="scientific">Caballeronia temeraria</name>
    <dbReference type="NCBI Taxonomy" id="1777137"/>
    <lineage>
        <taxon>Bacteria</taxon>
        <taxon>Pseudomonadati</taxon>
        <taxon>Pseudomonadota</taxon>
        <taxon>Betaproteobacteria</taxon>
        <taxon>Burkholderiales</taxon>
        <taxon>Burkholderiaceae</taxon>
        <taxon>Caballeronia</taxon>
    </lineage>
</organism>
<dbReference type="PRINTS" id="PR00413">
    <property type="entry name" value="HADHALOGNASE"/>
</dbReference>
<dbReference type="SUPFAM" id="SSF56784">
    <property type="entry name" value="HAD-like"/>
    <property type="match status" value="1"/>
</dbReference>
<evidence type="ECO:0000313" key="2">
    <source>
        <dbReference type="EMBL" id="SAK73900.1"/>
    </source>
</evidence>
<dbReference type="RefSeq" id="WP_061162465.1">
    <property type="nucleotide sequence ID" value="NZ_FCOI02000017.1"/>
</dbReference>
<dbReference type="EMBL" id="FCOI02000017">
    <property type="protein sequence ID" value="SAK73900.1"/>
    <property type="molecule type" value="Genomic_DNA"/>
</dbReference>
<dbReference type="GO" id="GO:0016787">
    <property type="term" value="F:hydrolase activity"/>
    <property type="evidence" value="ECO:0007669"/>
    <property type="project" value="UniProtKB-KW"/>
</dbReference>
<dbReference type="PROSITE" id="PS00018">
    <property type="entry name" value="EF_HAND_1"/>
    <property type="match status" value="1"/>
</dbReference>
<dbReference type="SFLD" id="SFLDS00003">
    <property type="entry name" value="Haloacid_Dehalogenase"/>
    <property type="match status" value="1"/>
</dbReference>
<dbReference type="InterPro" id="IPR051540">
    <property type="entry name" value="S-2-haloacid_dehalogenase"/>
</dbReference>
<dbReference type="OrthoDB" id="264363at2"/>
<dbReference type="PANTHER" id="PTHR43316">
    <property type="entry name" value="HYDROLASE, HALOACID DELAHOGENASE-RELATED"/>
    <property type="match status" value="1"/>
</dbReference>
<dbReference type="InterPro" id="IPR018247">
    <property type="entry name" value="EF_Hand_1_Ca_BS"/>
</dbReference>
<dbReference type="Gene3D" id="3.40.50.1000">
    <property type="entry name" value="HAD superfamily/HAD-like"/>
    <property type="match status" value="1"/>
</dbReference>
<dbReference type="AlphaFoldDB" id="A0A158BV95"/>
<keyword evidence="3" id="KW-1185">Reference proteome</keyword>
<dbReference type="InterPro" id="IPR036412">
    <property type="entry name" value="HAD-like_sf"/>
</dbReference>
<dbReference type="InterPro" id="IPR006439">
    <property type="entry name" value="HAD-SF_hydro_IA"/>
</dbReference>